<dbReference type="InParanoid" id="M4BKI7"/>
<keyword evidence="2" id="KW-1185">Reference proteome</keyword>
<dbReference type="EnsemblProtists" id="HpaT806920">
    <property type="protein sequence ID" value="HpaP806920"/>
    <property type="gene ID" value="HpaG806920"/>
</dbReference>
<organism evidence="1 2">
    <name type="scientific">Hyaloperonospora arabidopsidis (strain Emoy2)</name>
    <name type="common">Downy mildew agent</name>
    <name type="synonym">Peronospora arabidopsidis</name>
    <dbReference type="NCBI Taxonomy" id="559515"/>
    <lineage>
        <taxon>Eukaryota</taxon>
        <taxon>Sar</taxon>
        <taxon>Stramenopiles</taxon>
        <taxon>Oomycota</taxon>
        <taxon>Peronosporomycetes</taxon>
        <taxon>Peronosporales</taxon>
        <taxon>Peronosporaceae</taxon>
        <taxon>Hyaloperonospora</taxon>
    </lineage>
</organism>
<dbReference type="Proteomes" id="UP000011713">
    <property type="component" value="Unassembled WGS sequence"/>
</dbReference>
<proteinExistence type="predicted"/>
<accession>M4BKI7</accession>
<protein>
    <submittedName>
        <fullName evidence="1">Uncharacterized protein</fullName>
    </submittedName>
</protein>
<sequence length="58" mass="7103">MYARLEDLRCPWLKAHRLAARRVSMQCRLLVHRLVARRVSKRCRLLDYRLVARRDLNQ</sequence>
<name>M4BKI7_HYAAE</name>
<dbReference type="VEuPathDB" id="FungiDB:HpaG806920"/>
<evidence type="ECO:0000313" key="1">
    <source>
        <dbReference type="EnsemblProtists" id="HpaP806920"/>
    </source>
</evidence>
<dbReference type="HOGENOM" id="CLU_2983188_0_0_1"/>
<reference evidence="1" key="2">
    <citation type="submission" date="2015-06" db="UniProtKB">
        <authorList>
            <consortium name="EnsemblProtists"/>
        </authorList>
    </citation>
    <scope>IDENTIFICATION</scope>
    <source>
        <strain evidence="1">Emoy2</strain>
    </source>
</reference>
<dbReference type="EMBL" id="JH598357">
    <property type="status" value="NOT_ANNOTATED_CDS"/>
    <property type="molecule type" value="Genomic_DNA"/>
</dbReference>
<dbReference type="AlphaFoldDB" id="M4BKI7"/>
<evidence type="ECO:0000313" key="2">
    <source>
        <dbReference type="Proteomes" id="UP000011713"/>
    </source>
</evidence>
<reference evidence="2" key="1">
    <citation type="journal article" date="2010" name="Science">
        <title>Signatures of adaptation to obligate biotrophy in the Hyaloperonospora arabidopsidis genome.</title>
        <authorList>
            <person name="Baxter L."/>
            <person name="Tripathy S."/>
            <person name="Ishaque N."/>
            <person name="Boot N."/>
            <person name="Cabral A."/>
            <person name="Kemen E."/>
            <person name="Thines M."/>
            <person name="Ah-Fong A."/>
            <person name="Anderson R."/>
            <person name="Badejoko W."/>
            <person name="Bittner-Eddy P."/>
            <person name="Boore J.L."/>
            <person name="Chibucos M.C."/>
            <person name="Coates M."/>
            <person name="Dehal P."/>
            <person name="Delehaunty K."/>
            <person name="Dong S."/>
            <person name="Downton P."/>
            <person name="Dumas B."/>
            <person name="Fabro G."/>
            <person name="Fronick C."/>
            <person name="Fuerstenberg S.I."/>
            <person name="Fulton L."/>
            <person name="Gaulin E."/>
            <person name="Govers F."/>
            <person name="Hughes L."/>
            <person name="Humphray S."/>
            <person name="Jiang R.H."/>
            <person name="Judelson H."/>
            <person name="Kamoun S."/>
            <person name="Kyung K."/>
            <person name="Meijer H."/>
            <person name="Minx P."/>
            <person name="Morris P."/>
            <person name="Nelson J."/>
            <person name="Phuntumart V."/>
            <person name="Qutob D."/>
            <person name="Rehmany A."/>
            <person name="Rougon-Cardoso A."/>
            <person name="Ryden P."/>
            <person name="Torto-Alalibo T."/>
            <person name="Studholme D."/>
            <person name="Wang Y."/>
            <person name="Win J."/>
            <person name="Wood J."/>
            <person name="Clifton S.W."/>
            <person name="Rogers J."/>
            <person name="Van den Ackerveken G."/>
            <person name="Jones J.D."/>
            <person name="McDowell J.M."/>
            <person name="Beynon J."/>
            <person name="Tyler B.M."/>
        </authorList>
    </citation>
    <scope>NUCLEOTIDE SEQUENCE [LARGE SCALE GENOMIC DNA]</scope>
    <source>
        <strain evidence="2">Emoy2</strain>
    </source>
</reference>